<comment type="caution">
    <text evidence="1">The sequence shown here is derived from an EMBL/GenBank/DDBJ whole genome shotgun (WGS) entry which is preliminary data.</text>
</comment>
<accession>A0ABR2RUY9</accession>
<keyword evidence="2" id="KW-1185">Reference proteome</keyword>
<evidence type="ECO:0000313" key="1">
    <source>
        <dbReference type="EMBL" id="KAK9016756.1"/>
    </source>
</evidence>
<proteinExistence type="predicted"/>
<evidence type="ECO:0000313" key="2">
    <source>
        <dbReference type="Proteomes" id="UP001396334"/>
    </source>
</evidence>
<protein>
    <submittedName>
        <fullName evidence="1">Uncharacterized protein</fullName>
    </submittedName>
</protein>
<dbReference type="EMBL" id="JBBPBN010000020">
    <property type="protein sequence ID" value="KAK9016756.1"/>
    <property type="molecule type" value="Genomic_DNA"/>
</dbReference>
<gene>
    <name evidence="1" type="ORF">V6N11_079250</name>
</gene>
<sequence length="319" mass="35910">MVTLLWLTGKTVVQLTIEKGDDEVGGEPRKTAAIQVSLQELEESHFPPILHFSSFTSFSFQQHSLSPPRLPEKGRFKLSFSEAEDVNARFGFDSRTNDYKLLIVGADGADDDGYHRRNNGRFRNTILGFDLSAKEFFEISLPKSSVGLDPMNLSTKKYGKSSIAILRRESGYIQTQLGEWWVMKEEWGSFVACGYNGKMASLDFNSQQLEPHGIEVATGTISFRGSYVESLVLFDKVVDVHSGCHRSDDKRKGYVGTCRGMIEVVDFIEEMGLLDLLISKKKLTWFGPGGNVADCEFVMHELFLLVCEMERLVSHSYED</sequence>
<dbReference type="Proteomes" id="UP001396334">
    <property type="component" value="Unassembled WGS sequence"/>
</dbReference>
<reference evidence="1 2" key="1">
    <citation type="journal article" date="2024" name="G3 (Bethesda)">
        <title>Genome assembly of Hibiscus sabdariffa L. provides insights into metabolisms of medicinal natural products.</title>
        <authorList>
            <person name="Kim T."/>
        </authorList>
    </citation>
    <scope>NUCLEOTIDE SEQUENCE [LARGE SCALE GENOMIC DNA]</scope>
    <source>
        <strain evidence="1">TK-2024</strain>
        <tissue evidence="1">Old leaves</tissue>
    </source>
</reference>
<organism evidence="1 2">
    <name type="scientific">Hibiscus sabdariffa</name>
    <name type="common">roselle</name>
    <dbReference type="NCBI Taxonomy" id="183260"/>
    <lineage>
        <taxon>Eukaryota</taxon>
        <taxon>Viridiplantae</taxon>
        <taxon>Streptophyta</taxon>
        <taxon>Embryophyta</taxon>
        <taxon>Tracheophyta</taxon>
        <taxon>Spermatophyta</taxon>
        <taxon>Magnoliopsida</taxon>
        <taxon>eudicotyledons</taxon>
        <taxon>Gunneridae</taxon>
        <taxon>Pentapetalae</taxon>
        <taxon>rosids</taxon>
        <taxon>malvids</taxon>
        <taxon>Malvales</taxon>
        <taxon>Malvaceae</taxon>
        <taxon>Malvoideae</taxon>
        <taxon>Hibiscus</taxon>
    </lineage>
</organism>
<name>A0ABR2RUY9_9ROSI</name>